<reference evidence="3" key="1">
    <citation type="submission" date="2016-06" db="UniProtKB">
        <authorList>
            <consortium name="WormBaseParasite"/>
        </authorList>
    </citation>
    <scope>IDENTIFICATION</scope>
</reference>
<evidence type="ECO:0000313" key="2">
    <source>
        <dbReference type="Proteomes" id="UP000275846"/>
    </source>
</evidence>
<proteinExistence type="predicted"/>
<dbReference type="EMBL" id="UYSU01047169">
    <property type="protein sequence ID" value="VDM05736.1"/>
    <property type="molecule type" value="Genomic_DNA"/>
</dbReference>
<name>A0A183TSA2_SCHSO</name>
<dbReference type="STRING" id="70667.A0A183TSA2"/>
<dbReference type="AlphaFoldDB" id="A0A183TSA2"/>
<sequence>MIGAMDEEFGSYCGKERVDFMLNDKKAIEIREALRQFSYQKIPDEQFHGTLAYNPHLGAPGACLKSYAKGDKNMSEIRLPYIIRYKLWYPKPCPTKYVRTVCILGSQHLPVLISSHYLFANKFHEDYFPEGYDCFEHAIADRTYAGPAPGFDPSIFANLYCSSEHI</sequence>
<organism evidence="3">
    <name type="scientific">Schistocephalus solidus</name>
    <name type="common">Tapeworm</name>
    <dbReference type="NCBI Taxonomy" id="70667"/>
    <lineage>
        <taxon>Eukaryota</taxon>
        <taxon>Metazoa</taxon>
        <taxon>Spiralia</taxon>
        <taxon>Lophotrochozoa</taxon>
        <taxon>Platyhelminthes</taxon>
        <taxon>Cestoda</taxon>
        <taxon>Eucestoda</taxon>
        <taxon>Diphyllobothriidea</taxon>
        <taxon>Diphyllobothriidae</taxon>
        <taxon>Schistocephalus</taxon>
    </lineage>
</organism>
<keyword evidence="2" id="KW-1185">Reference proteome</keyword>
<accession>A0A183TSA2</accession>
<dbReference type="PANTHER" id="PTHR19297">
    <property type="entry name" value="GLYCOSYLTRANSFERASE 14 FAMILY MEMBER"/>
    <property type="match status" value="1"/>
</dbReference>
<dbReference type="WBParaSite" id="SSLN_0002007701-mRNA-1">
    <property type="protein sequence ID" value="SSLN_0002007701-mRNA-1"/>
    <property type="gene ID" value="SSLN_0002007701"/>
</dbReference>
<dbReference type="PANTHER" id="PTHR19297:SF185">
    <property type="entry name" value="BETA-1,3-GALACTOSYL-O-GLYCOSYL-GLYCOPROTEIN BETA-1,6-N-ACETYLGLUCOSAMINYLTRANSFERASE 3"/>
    <property type="match status" value="1"/>
</dbReference>
<dbReference type="GO" id="GO:0008375">
    <property type="term" value="F:acetylglucosaminyltransferase activity"/>
    <property type="evidence" value="ECO:0007669"/>
    <property type="project" value="TreeGrafter"/>
</dbReference>
<dbReference type="Proteomes" id="UP000275846">
    <property type="component" value="Unassembled WGS sequence"/>
</dbReference>
<evidence type="ECO:0000313" key="1">
    <source>
        <dbReference type="EMBL" id="VDM05736.1"/>
    </source>
</evidence>
<gene>
    <name evidence="1" type="ORF">SSLN_LOCUS19350</name>
</gene>
<dbReference type="OrthoDB" id="2019572at2759"/>
<protein>
    <submittedName>
        <fullName evidence="3">BEACH domain-containing protein</fullName>
    </submittedName>
</protein>
<reference evidence="1 2" key="2">
    <citation type="submission" date="2018-11" db="EMBL/GenBank/DDBJ databases">
        <authorList>
            <consortium name="Pathogen Informatics"/>
        </authorList>
    </citation>
    <scope>NUCLEOTIDE SEQUENCE [LARGE SCALE GENOMIC DNA]</scope>
    <source>
        <strain evidence="1 2">NST_G2</strain>
    </source>
</reference>
<evidence type="ECO:0000313" key="3">
    <source>
        <dbReference type="WBParaSite" id="SSLN_0002007701-mRNA-1"/>
    </source>
</evidence>